<proteinExistence type="predicted"/>
<protein>
    <submittedName>
        <fullName evidence="1">Uncharacterized protein</fullName>
    </submittedName>
</protein>
<evidence type="ECO:0000313" key="1">
    <source>
        <dbReference type="EMBL" id="JAH95204.1"/>
    </source>
</evidence>
<name>A0A0E9WXS9_ANGAN</name>
<dbReference type="EMBL" id="GBXM01013373">
    <property type="protein sequence ID" value="JAH95204.1"/>
    <property type="molecule type" value="Transcribed_RNA"/>
</dbReference>
<dbReference type="AlphaFoldDB" id="A0A0E9WXS9"/>
<organism evidence="1">
    <name type="scientific">Anguilla anguilla</name>
    <name type="common">European freshwater eel</name>
    <name type="synonym">Muraena anguilla</name>
    <dbReference type="NCBI Taxonomy" id="7936"/>
    <lineage>
        <taxon>Eukaryota</taxon>
        <taxon>Metazoa</taxon>
        <taxon>Chordata</taxon>
        <taxon>Craniata</taxon>
        <taxon>Vertebrata</taxon>
        <taxon>Euteleostomi</taxon>
        <taxon>Actinopterygii</taxon>
        <taxon>Neopterygii</taxon>
        <taxon>Teleostei</taxon>
        <taxon>Anguilliformes</taxon>
        <taxon>Anguillidae</taxon>
        <taxon>Anguilla</taxon>
    </lineage>
</organism>
<accession>A0A0E9WXS9</accession>
<reference evidence="1" key="2">
    <citation type="journal article" date="2015" name="Fish Shellfish Immunol.">
        <title>Early steps in the European eel (Anguilla anguilla)-Vibrio vulnificus interaction in the gills: Role of the RtxA13 toxin.</title>
        <authorList>
            <person name="Callol A."/>
            <person name="Pajuelo D."/>
            <person name="Ebbesson L."/>
            <person name="Teles M."/>
            <person name="MacKenzie S."/>
            <person name="Amaro C."/>
        </authorList>
    </citation>
    <scope>NUCLEOTIDE SEQUENCE</scope>
</reference>
<reference evidence="1" key="1">
    <citation type="submission" date="2014-11" db="EMBL/GenBank/DDBJ databases">
        <authorList>
            <person name="Amaro Gonzalez C."/>
        </authorList>
    </citation>
    <scope>NUCLEOTIDE SEQUENCE</scope>
</reference>
<sequence>MANIMERSFAWLYTHITHSESLVYLKYITFRIVILRSKFQSFPQCFSMMHFLSLVTKNTALKSTMVWHSSTSFMDVSSSQFTPGEMLWFWLLNPWGFQTRGRNLSQTRKGLQHHFNPLGHDNVFLHTRTHAHTHARTHRLTCKALLPAPHEDSVWPPSSTYCCLHILRRAGALQ</sequence>